<keyword evidence="7" id="KW-0679">Respiratory chain</keyword>
<keyword evidence="14 17" id="KW-0472">Membrane</keyword>
<sequence>MAVLSVCRAVVKANGECLWRVQRRMAGHGRTLPIMPSNFQYNKFKDYLHFYFLVGAVPCALLSLYLGVFYGEAQLAEIPEDYTPKQWEYERNPLSRFLAKYVTYDPQVNYEQTMYKLNYEQEVACLHQIQKQVIDKMSERHDYQAWYYRGFDAKAYRNIRELFQNENLYTGILTDYSQESVGNE</sequence>
<evidence type="ECO:0000256" key="2">
    <source>
        <dbReference type="ARBA" id="ARBA00004434"/>
    </source>
</evidence>
<dbReference type="Pfam" id="PF09781">
    <property type="entry name" value="NDUF_B5"/>
    <property type="match status" value="1"/>
</dbReference>
<accession>A0A3S3P9C8</accession>
<comment type="function">
    <text evidence="1">Accessory subunit of the mitochondrial membrane respiratory chain NADH dehydrogenase (Complex I), that is believed not to be involved in catalysis. Complex I functions in the transfer of electrons from NADH to the respiratory chain. The immediate electron acceptor for the enzyme is believed to be ubiquinone.</text>
</comment>
<evidence type="ECO:0000313" key="19">
    <source>
        <dbReference type="Proteomes" id="UP000285301"/>
    </source>
</evidence>
<keyword evidence="11" id="KW-0249">Electron transport</keyword>
<dbReference type="OrthoDB" id="9995605at2759"/>
<evidence type="ECO:0000256" key="8">
    <source>
        <dbReference type="ARBA" id="ARBA00022692"/>
    </source>
</evidence>
<dbReference type="Proteomes" id="UP000285301">
    <property type="component" value="Unassembled WGS sequence"/>
</dbReference>
<evidence type="ECO:0000313" key="18">
    <source>
        <dbReference type="EMBL" id="RWS03946.1"/>
    </source>
</evidence>
<dbReference type="EMBL" id="NCKU01005991">
    <property type="protein sequence ID" value="RWS03946.1"/>
    <property type="molecule type" value="Genomic_DNA"/>
</dbReference>
<dbReference type="PANTHER" id="PTHR13178:SF0">
    <property type="entry name" value="NADH DEHYDROGENASE [UBIQUINONE] 1 BETA SUBCOMPLEX SUBUNIT 5, MITOCHONDRIAL"/>
    <property type="match status" value="1"/>
</dbReference>
<evidence type="ECO:0000256" key="11">
    <source>
        <dbReference type="ARBA" id="ARBA00022982"/>
    </source>
</evidence>
<evidence type="ECO:0000256" key="4">
    <source>
        <dbReference type="ARBA" id="ARBA00011533"/>
    </source>
</evidence>
<dbReference type="GO" id="GO:0005743">
    <property type="term" value="C:mitochondrial inner membrane"/>
    <property type="evidence" value="ECO:0007669"/>
    <property type="project" value="UniProtKB-SubCell"/>
</dbReference>
<evidence type="ECO:0000256" key="16">
    <source>
        <dbReference type="ARBA" id="ARBA00032550"/>
    </source>
</evidence>
<evidence type="ECO:0000256" key="9">
    <source>
        <dbReference type="ARBA" id="ARBA00022792"/>
    </source>
</evidence>
<feature type="transmembrane region" description="Helical" evidence="17">
    <location>
        <begin position="50"/>
        <end position="70"/>
    </location>
</feature>
<dbReference type="InterPro" id="IPR019173">
    <property type="entry name" value="NADH_UbQ_OxRdtase_B5_su"/>
</dbReference>
<comment type="caution">
    <text evidence="18">The sequence shown here is derived from an EMBL/GenBank/DDBJ whole genome shotgun (WGS) entry which is preliminary data.</text>
</comment>
<keyword evidence="6" id="KW-0813">Transport</keyword>
<evidence type="ECO:0000256" key="17">
    <source>
        <dbReference type="SAM" id="Phobius"/>
    </source>
</evidence>
<evidence type="ECO:0000256" key="10">
    <source>
        <dbReference type="ARBA" id="ARBA00022946"/>
    </source>
</evidence>
<name>A0A3S3P9C8_9ACAR</name>
<evidence type="ECO:0000256" key="12">
    <source>
        <dbReference type="ARBA" id="ARBA00022989"/>
    </source>
</evidence>
<comment type="subcellular location">
    <subcellularLocation>
        <location evidence="2">Mitochondrion inner membrane</location>
        <topology evidence="2">Single-pass membrane protein</topology>
    </subcellularLocation>
</comment>
<gene>
    <name evidence="18" type="ORF">B4U79_09235</name>
</gene>
<dbReference type="AlphaFoldDB" id="A0A3S3P9C8"/>
<keyword evidence="10" id="KW-0809">Transit peptide</keyword>
<evidence type="ECO:0000256" key="3">
    <source>
        <dbReference type="ARBA" id="ARBA00007152"/>
    </source>
</evidence>
<keyword evidence="12 17" id="KW-1133">Transmembrane helix</keyword>
<dbReference type="PANTHER" id="PTHR13178">
    <property type="entry name" value="NADH-UBIQUINONE OXIDOREDUCTASE SGDH SUBUNIT"/>
    <property type="match status" value="1"/>
</dbReference>
<evidence type="ECO:0000256" key="14">
    <source>
        <dbReference type="ARBA" id="ARBA00023136"/>
    </source>
</evidence>
<evidence type="ECO:0000256" key="1">
    <source>
        <dbReference type="ARBA" id="ARBA00003195"/>
    </source>
</evidence>
<evidence type="ECO:0000256" key="6">
    <source>
        <dbReference type="ARBA" id="ARBA00022448"/>
    </source>
</evidence>
<comment type="similarity">
    <text evidence="3">Belongs to the complex I NDUFB5 subunit family.</text>
</comment>
<comment type="subunit">
    <text evidence="4">Complex I is composed of 45 different subunits.</text>
</comment>
<reference evidence="18 19" key="1">
    <citation type="journal article" date="2018" name="Gigascience">
        <title>Genomes of trombidid mites reveal novel predicted allergens and laterally-transferred genes associated with secondary metabolism.</title>
        <authorList>
            <person name="Dong X."/>
            <person name="Chaisiri K."/>
            <person name="Xia D."/>
            <person name="Armstrong S.D."/>
            <person name="Fang Y."/>
            <person name="Donnelly M.J."/>
            <person name="Kadowaki T."/>
            <person name="McGarry J.W."/>
            <person name="Darby A.C."/>
            <person name="Makepeace B.L."/>
        </authorList>
    </citation>
    <scope>NUCLEOTIDE SEQUENCE [LARGE SCALE GENOMIC DNA]</scope>
    <source>
        <strain evidence="18">UoL-WK</strain>
    </source>
</reference>
<keyword evidence="9" id="KW-0999">Mitochondrion inner membrane</keyword>
<keyword evidence="19" id="KW-1185">Reference proteome</keyword>
<organism evidence="18 19">
    <name type="scientific">Dinothrombium tinctorium</name>
    <dbReference type="NCBI Taxonomy" id="1965070"/>
    <lineage>
        <taxon>Eukaryota</taxon>
        <taxon>Metazoa</taxon>
        <taxon>Ecdysozoa</taxon>
        <taxon>Arthropoda</taxon>
        <taxon>Chelicerata</taxon>
        <taxon>Arachnida</taxon>
        <taxon>Acari</taxon>
        <taxon>Acariformes</taxon>
        <taxon>Trombidiformes</taxon>
        <taxon>Prostigmata</taxon>
        <taxon>Anystina</taxon>
        <taxon>Parasitengona</taxon>
        <taxon>Trombidioidea</taxon>
        <taxon>Trombidiidae</taxon>
        <taxon>Dinothrombium</taxon>
    </lineage>
</organism>
<protein>
    <recommendedName>
        <fullName evidence="5">NADH dehydrogenase [ubiquinone] 1 beta subcomplex subunit 5, mitochondrial</fullName>
    </recommendedName>
    <alternativeName>
        <fullName evidence="16">Complex I-SGDH</fullName>
    </alternativeName>
    <alternativeName>
        <fullName evidence="15">NADH-ubiquinone oxidoreductase SGDH subunit</fullName>
    </alternativeName>
</protein>
<dbReference type="STRING" id="1965070.A0A3S3P9C8"/>
<keyword evidence="13" id="KW-0496">Mitochondrion</keyword>
<keyword evidence="8 17" id="KW-0812">Transmembrane</keyword>
<evidence type="ECO:0000256" key="15">
    <source>
        <dbReference type="ARBA" id="ARBA00032395"/>
    </source>
</evidence>
<keyword evidence="18" id="KW-0830">Ubiquinone</keyword>
<evidence type="ECO:0000256" key="5">
    <source>
        <dbReference type="ARBA" id="ARBA00015175"/>
    </source>
</evidence>
<evidence type="ECO:0000256" key="7">
    <source>
        <dbReference type="ARBA" id="ARBA00022660"/>
    </source>
</evidence>
<evidence type="ECO:0000256" key="13">
    <source>
        <dbReference type="ARBA" id="ARBA00023128"/>
    </source>
</evidence>
<proteinExistence type="inferred from homology"/>